<dbReference type="EMBL" id="CP011509">
    <property type="protein sequence ID" value="AKJ00155.1"/>
    <property type="molecule type" value="Genomic_DNA"/>
</dbReference>
<dbReference type="EMBL" id="QUMU01000004">
    <property type="protein sequence ID" value="REG33147.1"/>
    <property type="molecule type" value="Genomic_DNA"/>
</dbReference>
<evidence type="ECO:0000313" key="4">
    <source>
        <dbReference type="Proteomes" id="UP000256345"/>
    </source>
</evidence>
<dbReference type="Proteomes" id="UP000035579">
    <property type="component" value="Chromosome"/>
</dbReference>
<evidence type="ECO:0000313" key="2">
    <source>
        <dbReference type="EMBL" id="REG33147.1"/>
    </source>
</evidence>
<dbReference type="RefSeq" id="WP_047855044.1">
    <property type="nucleotide sequence ID" value="NZ_CP011509.1"/>
</dbReference>
<proteinExistence type="predicted"/>
<keyword evidence="4" id="KW-1185">Reference proteome</keyword>
<dbReference type="SUPFAM" id="SSF48239">
    <property type="entry name" value="Terpenoid cyclases/Protein prenyltransferases"/>
    <property type="match status" value="2"/>
</dbReference>
<dbReference type="InterPro" id="IPR008930">
    <property type="entry name" value="Terpenoid_cyclase/PrenylTrfase"/>
</dbReference>
<sequence>MHGGDPREAARCALNRACEHLARTQAADGAWRLPPAPRILENALACLIAEAFVPELLPHVAAARHWVLDAAVQRHHEVPRVLDSWLQAWVSGRAREAGPDLTHAAFSEPVFAPRRLTFCALALALDTPVQGGLPREHLQARMLELVRTRHVSRLKTWSVAEAAALFLLLGGTGSPEDTALALDALCEAQLPSGSFGEHQVATFLALAALRRQAPGSAPFARALDFLLRTRAEDGTWRFSHADVWDTALLCRALEGHERFGATLRDGAEAFLLRHQKRDGGWPYRNDVESDTDTTGMVMLALSPGAASLDASRAAAGYLSRMRTEAGLWRTWQYREDPPAEEVVAHAVLGLRRWGADGDAWLPGTQWLATRLHEDTGWCAHWYNMQSYAAHEIGMALGPAHPATRHAARLLVARRNADGGWGPTAGAASSAAATGMSLALLGHYLPAEHPVISRAVHLLVELQQPDGAWPGPVEMFVPRPFAIDYPMQALALAAHGLALVAGPPRAPLIPLE</sequence>
<dbReference type="AlphaFoldDB" id="A0AAC8Q303"/>
<organism evidence="1 3">
    <name type="scientific">Archangium gephyra</name>
    <dbReference type="NCBI Taxonomy" id="48"/>
    <lineage>
        <taxon>Bacteria</taxon>
        <taxon>Pseudomonadati</taxon>
        <taxon>Myxococcota</taxon>
        <taxon>Myxococcia</taxon>
        <taxon>Myxococcales</taxon>
        <taxon>Cystobacterineae</taxon>
        <taxon>Archangiaceae</taxon>
        <taxon>Archangium</taxon>
    </lineage>
</organism>
<evidence type="ECO:0000313" key="1">
    <source>
        <dbReference type="EMBL" id="AKJ00155.1"/>
    </source>
</evidence>
<dbReference type="Proteomes" id="UP000256345">
    <property type="component" value="Unassembled WGS sequence"/>
</dbReference>
<gene>
    <name evidence="1" type="ORF">AA314_01781</name>
    <name evidence="2" type="ORF">ATI61_104437</name>
</gene>
<evidence type="ECO:0000313" key="3">
    <source>
        <dbReference type="Proteomes" id="UP000035579"/>
    </source>
</evidence>
<dbReference type="Gene3D" id="1.50.10.20">
    <property type="match status" value="2"/>
</dbReference>
<name>A0AAC8Q303_9BACT</name>
<reference evidence="2 4" key="2">
    <citation type="submission" date="2018-08" db="EMBL/GenBank/DDBJ databases">
        <title>Genomic Encyclopedia of Archaeal and Bacterial Type Strains, Phase II (KMG-II): from individual species to whole genera.</title>
        <authorList>
            <person name="Goeker M."/>
        </authorList>
    </citation>
    <scope>NUCLEOTIDE SEQUENCE [LARGE SCALE GENOMIC DNA]</scope>
    <source>
        <strain evidence="2 4">DSM 2261</strain>
    </source>
</reference>
<dbReference type="KEGG" id="age:AA314_01781"/>
<protein>
    <submittedName>
        <fullName evidence="1">Squalene--hopene cyclase</fullName>
    </submittedName>
    <submittedName>
        <fullName evidence="2">Squalene-hopene/tetraprenyl-beta-curcumene cyclase</fullName>
    </submittedName>
</protein>
<accession>A0AAC8Q303</accession>
<reference evidence="1 3" key="1">
    <citation type="submission" date="2015-05" db="EMBL/GenBank/DDBJ databases">
        <title>Genome assembly of Archangium gephyra DSM 2261.</title>
        <authorList>
            <person name="Sharma G."/>
            <person name="Subramanian S."/>
        </authorList>
    </citation>
    <scope>NUCLEOTIDE SEQUENCE [LARGE SCALE GENOMIC DNA]</scope>
    <source>
        <strain evidence="1 3">DSM 2261</strain>
    </source>
</reference>